<dbReference type="NCBIfam" id="TIGR00374">
    <property type="entry name" value="flippase-like domain"/>
    <property type="match status" value="1"/>
</dbReference>
<dbReference type="InterPro" id="IPR022791">
    <property type="entry name" value="L-PG_synthase/AglD"/>
</dbReference>
<dbReference type="RefSeq" id="WP_097019416.1">
    <property type="nucleotide sequence ID" value="NZ_OBDZ01000039.1"/>
</dbReference>
<dbReference type="Pfam" id="PF03706">
    <property type="entry name" value="LPG_synthase_TM"/>
    <property type="match status" value="1"/>
</dbReference>
<evidence type="ECO:0000313" key="8">
    <source>
        <dbReference type="Proteomes" id="UP000219573"/>
    </source>
</evidence>
<feature type="transmembrane region" description="Helical" evidence="6">
    <location>
        <begin position="322"/>
        <end position="342"/>
    </location>
</feature>
<dbReference type="GO" id="GO:0050071">
    <property type="term" value="F:phosphatidylglycerol lysyltransferase activity"/>
    <property type="evidence" value="ECO:0007669"/>
    <property type="project" value="UniProtKB-EC"/>
</dbReference>
<dbReference type="PANTHER" id="PTHR37693">
    <property type="entry name" value="PHOSPHATIDYLGLYCEROL LYSYLTRANSFERASE"/>
    <property type="match status" value="1"/>
</dbReference>
<keyword evidence="2" id="KW-1003">Cell membrane</keyword>
<evidence type="ECO:0000256" key="6">
    <source>
        <dbReference type="RuleBase" id="RU363042"/>
    </source>
</evidence>
<keyword evidence="5 6" id="KW-0472">Membrane</keyword>
<dbReference type="PANTHER" id="PTHR37693:SF1">
    <property type="entry name" value="INTEGRAL MEMBRANE PROTEIN"/>
    <property type="match status" value="1"/>
</dbReference>
<accession>A0A285ICA7</accession>
<evidence type="ECO:0000313" key="7">
    <source>
        <dbReference type="EMBL" id="SNY45618.1"/>
    </source>
</evidence>
<feature type="transmembrane region" description="Helical" evidence="6">
    <location>
        <begin position="86"/>
        <end position="104"/>
    </location>
</feature>
<name>A0A285ICA7_9FIRM</name>
<keyword evidence="6" id="KW-0808">Transferase</keyword>
<evidence type="ECO:0000256" key="5">
    <source>
        <dbReference type="ARBA" id="ARBA00023136"/>
    </source>
</evidence>
<feature type="transmembrane region" description="Helical" evidence="6">
    <location>
        <begin position="124"/>
        <end position="144"/>
    </location>
</feature>
<comment type="function">
    <text evidence="6">Catalyzes the transfer of a lysyl group from L-lysyl-tRNA(Lys) to membrane-bound phosphatidylglycerol (PG), which produces lysylphosphatidylglycerol (LPG), a major component of the bacterial membrane with a positive net charge. LPG synthesis contributes to bacterial virulence as it is involved in the resistance mechanism against cationic antimicrobial peptides (CAMP) produces by the host's immune system (defensins, cathelicidins) and by the competing microorganisms.</text>
</comment>
<organism evidence="7 8">
    <name type="scientific">Orenia metallireducens</name>
    <dbReference type="NCBI Taxonomy" id="1413210"/>
    <lineage>
        <taxon>Bacteria</taxon>
        <taxon>Bacillati</taxon>
        <taxon>Bacillota</taxon>
        <taxon>Clostridia</taxon>
        <taxon>Halanaerobiales</taxon>
        <taxon>Halobacteroidaceae</taxon>
        <taxon>Orenia</taxon>
    </lineage>
</organism>
<proteinExistence type="inferred from homology"/>
<dbReference type="AlphaFoldDB" id="A0A285ICA7"/>
<feature type="transmembrane region" description="Helical" evidence="6">
    <location>
        <begin position="296"/>
        <end position="315"/>
    </location>
</feature>
<protein>
    <recommendedName>
        <fullName evidence="6">Phosphatidylglycerol lysyltransferase</fullName>
        <ecNumber evidence="6">2.3.2.3</ecNumber>
    </recommendedName>
    <alternativeName>
        <fullName evidence="6">Lysylphosphatidylglycerol synthase</fullName>
    </alternativeName>
</protein>
<dbReference type="EMBL" id="OBDZ01000039">
    <property type="protein sequence ID" value="SNY45618.1"/>
    <property type="molecule type" value="Genomic_DNA"/>
</dbReference>
<reference evidence="8" key="1">
    <citation type="submission" date="2017-09" db="EMBL/GenBank/DDBJ databases">
        <authorList>
            <person name="Varghese N."/>
            <person name="Submissions S."/>
        </authorList>
    </citation>
    <scope>NUCLEOTIDE SEQUENCE [LARGE SCALE GENOMIC DNA]</scope>
    <source>
        <strain evidence="8">MSL47</strain>
    </source>
</reference>
<keyword evidence="4 6" id="KW-1133">Transmembrane helix</keyword>
<feature type="transmembrane region" description="Helical" evidence="6">
    <location>
        <begin position="156"/>
        <end position="180"/>
    </location>
</feature>
<evidence type="ECO:0000256" key="3">
    <source>
        <dbReference type="ARBA" id="ARBA00022692"/>
    </source>
</evidence>
<dbReference type="Proteomes" id="UP000219573">
    <property type="component" value="Unassembled WGS sequence"/>
</dbReference>
<sequence length="346" mass="38605">MNEGFNKSKVKTGLKFSLGVSILASILLIILTMDENTIDKLMAVNIYYLVLAVIICFLMWFVGGLRTKLIANALEEKLSLKAGFDIFLVGAFVSNVTPFASGGGPVQVLLLHRKGISLGKSSTIIIIQFVLRLLFFGILAPILFLRFKSLIKPGIISIEILNLAILLVLLISVIIIYFIWQPDNIKYLTKKMTKIRVLNSLLKNDKTKGLVDKFYQEMEEFHNSLWQLTKYKRSSLIWAGLCTIIFWGLFFTIAPVILLGLGAKPFFLRSFVMQTIFYLILPYIPTPGGSGVAELGFASFFASFVPKSLLGLLAIVWRSLTFYLPIILGGLILLRILGLKGLKANN</sequence>
<feature type="transmembrane region" description="Helical" evidence="6">
    <location>
        <begin position="45"/>
        <end position="65"/>
    </location>
</feature>
<dbReference type="EC" id="2.3.2.3" evidence="6"/>
<gene>
    <name evidence="6" type="primary">mprF</name>
    <name evidence="7" type="ORF">SAMN06265827_1392</name>
</gene>
<comment type="subcellular location">
    <subcellularLocation>
        <location evidence="1 6">Cell membrane</location>
        <topology evidence="1 6">Multi-pass membrane protein</topology>
    </subcellularLocation>
</comment>
<keyword evidence="6" id="KW-0046">Antibiotic resistance</keyword>
<evidence type="ECO:0000256" key="1">
    <source>
        <dbReference type="ARBA" id="ARBA00004651"/>
    </source>
</evidence>
<keyword evidence="8" id="KW-1185">Reference proteome</keyword>
<feature type="transmembrane region" description="Helical" evidence="6">
    <location>
        <begin position="266"/>
        <end position="284"/>
    </location>
</feature>
<dbReference type="GO" id="GO:0046677">
    <property type="term" value="P:response to antibiotic"/>
    <property type="evidence" value="ECO:0007669"/>
    <property type="project" value="UniProtKB-KW"/>
</dbReference>
<comment type="catalytic activity">
    <reaction evidence="6">
        <text>L-lysyl-tRNA(Lys) + a 1,2-diacyl-sn-glycero-3-phospho-(1'-sn-glycerol) = a 1,2-diacyl-sn-glycero-3-phospho-1'-(3'-O-L-lysyl)-sn-glycerol + tRNA(Lys)</text>
        <dbReference type="Rhea" id="RHEA:10668"/>
        <dbReference type="Rhea" id="RHEA-COMP:9696"/>
        <dbReference type="Rhea" id="RHEA-COMP:9697"/>
        <dbReference type="ChEBI" id="CHEBI:64716"/>
        <dbReference type="ChEBI" id="CHEBI:75792"/>
        <dbReference type="ChEBI" id="CHEBI:78442"/>
        <dbReference type="ChEBI" id="CHEBI:78529"/>
        <dbReference type="EC" id="2.3.2.3"/>
    </reaction>
</comment>
<evidence type="ECO:0000256" key="4">
    <source>
        <dbReference type="ARBA" id="ARBA00022989"/>
    </source>
</evidence>
<dbReference type="OrthoDB" id="9810654at2"/>
<keyword evidence="6" id="KW-0443">Lipid metabolism</keyword>
<dbReference type="GO" id="GO:0006629">
    <property type="term" value="P:lipid metabolic process"/>
    <property type="evidence" value="ECO:0007669"/>
    <property type="project" value="UniProtKB-KW"/>
</dbReference>
<feature type="transmembrane region" description="Helical" evidence="6">
    <location>
        <begin position="12"/>
        <end position="33"/>
    </location>
</feature>
<keyword evidence="3 6" id="KW-0812">Transmembrane</keyword>
<evidence type="ECO:0000256" key="2">
    <source>
        <dbReference type="ARBA" id="ARBA00022475"/>
    </source>
</evidence>
<comment type="similarity">
    <text evidence="6">Belongs to the LPG synthase family.</text>
</comment>
<feature type="transmembrane region" description="Helical" evidence="6">
    <location>
        <begin position="236"/>
        <end position="259"/>
    </location>
</feature>
<dbReference type="GO" id="GO:0005886">
    <property type="term" value="C:plasma membrane"/>
    <property type="evidence" value="ECO:0007669"/>
    <property type="project" value="UniProtKB-SubCell"/>
</dbReference>